<dbReference type="InterPro" id="IPR029480">
    <property type="entry name" value="Transpos_assoc"/>
</dbReference>
<dbReference type="KEGG" id="hvg:123397941"/>
<dbReference type="OrthoDB" id="671800at2759"/>
<protein>
    <submittedName>
        <fullName evidence="3">Predicted protein</fullName>
    </submittedName>
</protein>
<accession>F2E9D2</accession>
<sequence>MCGVACGAAQGGPATMAEDRSWMYTGRQSRGSITAEWVEKATEFVERAFRGVPPEREAFAVRCPCARCRNIRSRSKYDMQVHLARDGFEPGYTVWVYHGEGYRPRPNKPSGGHPEKNGGLDGKKDAADADGGEQVSQGTKTWEMPLLEGYERSKLRKEDQIEWSYQKYLGEQEKTKQQQQQSAPKTKRLHTAGSSTAQLAEDEGNNVSVLDPELEDTATPTADGPVANPATTASAHGVQIPAGPTARPKRKAGTDWVH</sequence>
<feature type="compositionally biased region" description="Basic and acidic residues" evidence="1">
    <location>
        <begin position="113"/>
        <end position="127"/>
    </location>
</feature>
<feature type="domain" description="Transposase-associated" evidence="2">
    <location>
        <begin position="20"/>
        <end position="100"/>
    </location>
</feature>
<organism evidence="3">
    <name type="scientific">Hordeum vulgare subsp. vulgare</name>
    <name type="common">Domesticated barley</name>
    <dbReference type="NCBI Taxonomy" id="112509"/>
    <lineage>
        <taxon>Eukaryota</taxon>
        <taxon>Viridiplantae</taxon>
        <taxon>Streptophyta</taxon>
        <taxon>Embryophyta</taxon>
        <taxon>Tracheophyta</taxon>
        <taxon>Spermatophyta</taxon>
        <taxon>Magnoliopsida</taxon>
        <taxon>Liliopsida</taxon>
        <taxon>Poales</taxon>
        <taxon>Poaceae</taxon>
        <taxon>BOP clade</taxon>
        <taxon>Pooideae</taxon>
        <taxon>Triticodae</taxon>
        <taxon>Triticeae</taxon>
        <taxon>Hordeinae</taxon>
        <taxon>Hordeum</taxon>
    </lineage>
</organism>
<dbReference type="Gramene" id="HORVU.MOREX.r2.5HG0398850.1">
    <property type="protein sequence ID" value="HORVU.MOREX.r2.5HG0398850.1"/>
    <property type="gene ID" value="HORVU.MOREX.r2.5HG0398850"/>
</dbReference>
<dbReference type="GeneID" id="123397941"/>
<feature type="region of interest" description="Disordered" evidence="1">
    <location>
        <begin position="103"/>
        <end position="144"/>
    </location>
</feature>
<proteinExistence type="evidence at transcript level"/>
<name>F2E9D2_HORVV</name>
<evidence type="ECO:0000313" key="3">
    <source>
        <dbReference type="EMBL" id="BAK03954.1"/>
    </source>
</evidence>
<evidence type="ECO:0000259" key="2">
    <source>
        <dbReference type="Pfam" id="PF13963"/>
    </source>
</evidence>
<feature type="region of interest" description="Disordered" evidence="1">
    <location>
        <begin position="172"/>
        <end position="258"/>
    </location>
</feature>
<dbReference type="Pfam" id="PF13963">
    <property type="entry name" value="Transpos_assoc"/>
    <property type="match status" value="1"/>
</dbReference>
<dbReference type="RefSeq" id="XP_044948388.1">
    <property type="nucleotide sequence ID" value="XM_045092453.1"/>
</dbReference>
<evidence type="ECO:0000256" key="1">
    <source>
        <dbReference type="SAM" id="MobiDB-lite"/>
    </source>
</evidence>
<reference evidence="3" key="1">
    <citation type="journal article" date="2011" name="Plant Physiol.">
        <title>Comprehensive sequence analysis of 24,783 barley full-length cDNAs derived from 12 clone libraries.</title>
        <authorList>
            <person name="Matsumoto T."/>
            <person name="Tanaka T."/>
            <person name="Sakai H."/>
            <person name="Amano N."/>
            <person name="Kanamori H."/>
            <person name="Kurita K."/>
            <person name="Kikuta A."/>
            <person name="Kamiya K."/>
            <person name="Yamamoto M."/>
            <person name="Ikawa H."/>
            <person name="Fujii N."/>
            <person name="Hori K."/>
            <person name="Itoh T."/>
            <person name="Sato K."/>
        </authorList>
    </citation>
    <scope>NUCLEOTIDE SEQUENCE</scope>
    <source>
        <tissue evidence="3">Flower</tissue>
    </source>
</reference>
<dbReference type="EMBL" id="AK372757">
    <property type="protein sequence ID" value="BAK03954.1"/>
    <property type="molecule type" value="mRNA"/>
</dbReference>
<dbReference type="AlphaFoldDB" id="F2E9D2"/>